<gene>
    <name evidence="2" type="ordered locus">Rsph17025_4223</name>
</gene>
<keyword evidence="2" id="KW-0614">Plasmid</keyword>
<dbReference type="HOGENOM" id="CLU_2481294_0_0_5"/>
<sequence>MPIAVPAVDLLLVNKVIGDCDLVARSSLPPGSARTGVIRSRIPITSGQPFRFDPVADSGVPDRSEILPKGAPPPGEQMLLPSPFKVA</sequence>
<proteinExistence type="predicted"/>
<geneLocation type="plasmid" evidence="2">
    <name>pRSPA02</name>
</geneLocation>
<dbReference type="EMBL" id="CP000663">
    <property type="protein sequence ID" value="ABP73073.1"/>
    <property type="molecule type" value="Genomic_DNA"/>
</dbReference>
<dbReference type="BioCyc" id="RSPH349102:G1G8M-4357-MONOMER"/>
<feature type="region of interest" description="Disordered" evidence="1">
    <location>
        <begin position="65"/>
        <end position="87"/>
    </location>
</feature>
<protein>
    <submittedName>
        <fullName evidence="2">Uncharacterized protein</fullName>
    </submittedName>
</protein>
<dbReference type="AlphaFoldDB" id="A4X0A9"/>
<name>A4X0A9_CERS5</name>
<dbReference type="KEGG" id="rsq:Rsph17025_4223"/>
<evidence type="ECO:0000313" key="2">
    <source>
        <dbReference type="EMBL" id="ABP73073.1"/>
    </source>
</evidence>
<reference evidence="2" key="1">
    <citation type="submission" date="2007-04" db="EMBL/GenBank/DDBJ databases">
        <title>Complete sequence of plasmid pRSPA02 of Rhodobacter sphaeroides ATCC 17025.</title>
        <authorList>
            <consortium name="US DOE Joint Genome Institute"/>
            <person name="Copeland A."/>
            <person name="Lucas S."/>
            <person name="Lapidus A."/>
            <person name="Barry K."/>
            <person name="Detter J.C."/>
            <person name="Glavina del Rio T."/>
            <person name="Hammon N."/>
            <person name="Israni S."/>
            <person name="Dalin E."/>
            <person name="Tice H."/>
            <person name="Pitluck S."/>
            <person name="Chertkov O."/>
            <person name="Brettin T."/>
            <person name="Bruce D."/>
            <person name="Han C."/>
            <person name="Schmutz J."/>
            <person name="Larimer F."/>
            <person name="Land M."/>
            <person name="Hauser L."/>
            <person name="Kyrpides N."/>
            <person name="Kim E."/>
            <person name="Richardson P."/>
            <person name="Mackenzie C."/>
            <person name="Choudhary M."/>
            <person name="Donohue T.J."/>
            <person name="Kaplan S."/>
        </authorList>
    </citation>
    <scope>NUCLEOTIDE SEQUENCE [LARGE SCALE GENOMIC DNA]</scope>
    <source>
        <strain evidence="2">ATCC 17025</strain>
        <plasmid evidence="2">pRSPA02</plasmid>
    </source>
</reference>
<evidence type="ECO:0000256" key="1">
    <source>
        <dbReference type="SAM" id="MobiDB-lite"/>
    </source>
</evidence>
<organism evidence="2">
    <name type="scientific">Cereibacter sphaeroides (strain ATCC 17025 / ATH 2.4.3)</name>
    <name type="common">Rhodobacter sphaeroides</name>
    <dbReference type="NCBI Taxonomy" id="349102"/>
    <lineage>
        <taxon>Bacteria</taxon>
        <taxon>Pseudomonadati</taxon>
        <taxon>Pseudomonadota</taxon>
        <taxon>Alphaproteobacteria</taxon>
        <taxon>Rhodobacterales</taxon>
        <taxon>Paracoccaceae</taxon>
        <taxon>Cereibacter</taxon>
    </lineage>
</organism>
<accession>A4X0A9</accession>